<gene>
    <name evidence="1" type="ORF">SCUD_LOCUS20958</name>
</gene>
<dbReference type="WBParaSite" id="SCUD_0002096101-mRNA-1">
    <property type="protein sequence ID" value="SCUD_0002096101-mRNA-1"/>
    <property type="gene ID" value="SCUD_0002096101"/>
</dbReference>
<proteinExistence type="predicted"/>
<dbReference type="EMBL" id="UZAK01045401">
    <property type="protein sequence ID" value="VDP73881.1"/>
    <property type="molecule type" value="Genomic_DNA"/>
</dbReference>
<sequence>MMTVLLMLLDYVSFLEIHLISLDLLLHHAVEYFQNFHDLCQLSKNHCLTFVHSR</sequence>
<protein>
    <submittedName>
        <fullName evidence="3">Ovule protein</fullName>
    </submittedName>
</protein>
<reference evidence="1 2" key="2">
    <citation type="submission" date="2018-11" db="EMBL/GenBank/DDBJ databases">
        <authorList>
            <consortium name="Pathogen Informatics"/>
        </authorList>
    </citation>
    <scope>NUCLEOTIDE SEQUENCE [LARGE SCALE GENOMIC DNA]</scope>
    <source>
        <strain evidence="1">Dakar</strain>
        <strain evidence="2">Dakar, Senegal</strain>
    </source>
</reference>
<accession>A0A183L0V9</accession>
<name>A0A183L0V9_9TREM</name>
<dbReference type="AlphaFoldDB" id="A0A183L0V9"/>
<organism evidence="3">
    <name type="scientific">Schistosoma curassoni</name>
    <dbReference type="NCBI Taxonomy" id="6186"/>
    <lineage>
        <taxon>Eukaryota</taxon>
        <taxon>Metazoa</taxon>
        <taxon>Spiralia</taxon>
        <taxon>Lophotrochozoa</taxon>
        <taxon>Platyhelminthes</taxon>
        <taxon>Trematoda</taxon>
        <taxon>Digenea</taxon>
        <taxon>Strigeidida</taxon>
        <taxon>Schistosomatoidea</taxon>
        <taxon>Schistosomatidae</taxon>
        <taxon>Schistosoma</taxon>
    </lineage>
</organism>
<keyword evidence="2" id="KW-1185">Reference proteome</keyword>
<evidence type="ECO:0000313" key="1">
    <source>
        <dbReference type="EMBL" id="VDP73881.1"/>
    </source>
</evidence>
<evidence type="ECO:0000313" key="2">
    <source>
        <dbReference type="Proteomes" id="UP000279833"/>
    </source>
</evidence>
<evidence type="ECO:0000313" key="3">
    <source>
        <dbReference type="WBParaSite" id="SCUD_0002096101-mRNA-1"/>
    </source>
</evidence>
<dbReference type="Proteomes" id="UP000279833">
    <property type="component" value="Unassembled WGS sequence"/>
</dbReference>
<reference evidence="3" key="1">
    <citation type="submission" date="2016-06" db="UniProtKB">
        <authorList>
            <consortium name="WormBaseParasite"/>
        </authorList>
    </citation>
    <scope>IDENTIFICATION</scope>
</reference>